<dbReference type="InterPro" id="IPR000467">
    <property type="entry name" value="G_patch_dom"/>
</dbReference>
<evidence type="ECO:0000256" key="5">
    <source>
        <dbReference type="ARBA" id="ARBA00022490"/>
    </source>
</evidence>
<feature type="domain" description="R3H" evidence="11">
    <location>
        <begin position="450"/>
        <end position="512"/>
    </location>
</feature>
<feature type="compositionally biased region" description="Basic residues" evidence="9">
    <location>
        <begin position="255"/>
        <end position="274"/>
    </location>
</feature>
<dbReference type="HOGENOM" id="CLU_007254_0_0_1"/>
<feature type="compositionally biased region" description="Basic and acidic residues" evidence="9">
    <location>
        <begin position="185"/>
        <end position="210"/>
    </location>
</feature>
<dbReference type="InterPro" id="IPR051189">
    <property type="entry name" value="Splicing_assoc_domain"/>
</dbReference>
<accession>G3J3S7</accession>
<evidence type="ECO:0000259" key="10">
    <source>
        <dbReference type="PROSITE" id="PS50174"/>
    </source>
</evidence>
<feature type="compositionally biased region" description="Low complexity" evidence="9">
    <location>
        <begin position="127"/>
        <end position="143"/>
    </location>
</feature>
<sequence>MLNHNRYPYATVSLFARPQHRPTSSKHFSTLVHCRYSYTRIGREPRFFTWPPVPWEVMRKNLSYEAKDGEKEQEQTERRHKPSCPESHKIAPEPTSREAIFWLEHAGISEPLKVHEQNEPDEDRAETATPNPNRTPNTTEETNGPQSAKTHNEGATSRDTVPTSGATELDGSIFYYDTGRGSPKSHQEEGKGVTPHTPREVEPDAEKSDSEGDIILFKGRRNVFHKNKDNIDMDNIRTEIKAVEQEMKETTREKTAKKKNMRGRRGGRQAKAKRAAIDSAIDSADEEDDDGMLADYIANMRDTGEIDEVLQTSAALKEPEDQSENSSNSSDERNAEELSVEAILAARLDQRTSNWASGESGIDYNDFDLMDRDRSSIRRNSGKGAGQKLDLRFADIDSETEGRLQAAWQSDRLRKADRKKEREQLRVLNLIGKKAEKSDVDDMSIKYPQGMSLEQVADELKRFLLSIDHSICLPPMDKHARKMIHELANKFNVKSKSIGKADQRRPTLFRTKRTLRFDGEAFDLSVRRIHRRYFPRLEYKGKSSQGQFSRNGYAEASYRDGEIVGASAPELSTDNRGRTMLEKMGWSTGTALGSEDNKGILLPVTQTMKRSKAGLG</sequence>
<dbReference type="PANTHER" id="PTHR14195">
    <property type="entry name" value="G PATCH DOMAIN CONTAINING PROTEIN 2"/>
    <property type="match status" value="1"/>
</dbReference>
<dbReference type="InterPro" id="IPR036867">
    <property type="entry name" value="R3H_dom_sf"/>
</dbReference>
<evidence type="ECO:0000313" key="13">
    <source>
        <dbReference type="Proteomes" id="UP000001610"/>
    </source>
</evidence>
<comment type="similarity">
    <text evidence="3">Belongs to the SQS1 family.</text>
</comment>
<dbReference type="OMA" id="HTPREVE"/>
<proteinExistence type="inferred from homology"/>
<dbReference type="GO" id="GO:0008380">
    <property type="term" value="P:RNA splicing"/>
    <property type="evidence" value="ECO:0007669"/>
    <property type="project" value="UniProtKB-KW"/>
</dbReference>
<protein>
    <recommendedName>
        <fullName evidence="4">Protein SQS1</fullName>
    </recommendedName>
</protein>
<dbReference type="Proteomes" id="UP000001610">
    <property type="component" value="Unassembled WGS sequence"/>
</dbReference>
<dbReference type="AlphaFoldDB" id="G3J3S7"/>
<feature type="compositionally biased region" description="Polar residues" evidence="9">
    <location>
        <begin position="144"/>
        <end position="166"/>
    </location>
</feature>
<feature type="region of interest" description="Disordered" evidence="9">
    <location>
        <begin position="316"/>
        <end position="337"/>
    </location>
</feature>
<keyword evidence="7" id="KW-0508">mRNA splicing</keyword>
<evidence type="ECO:0000256" key="7">
    <source>
        <dbReference type="ARBA" id="ARBA00023187"/>
    </source>
</evidence>
<keyword evidence="8" id="KW-0539">Nucleus</keyword>
<reference evidence="12 13" key="1">
    <citation type="journal article" date="2011" name="Genome Biol.">
        <title>Genome sequence of the insect pathogenic fungus Cordyceps militaris, a valued traditional Chinese medicine.</title>
        <authorList>
            <person name="Zheng P."/>
            <person name="Xia Y."/>
            <person name="Xiao G."/>
            <person name="Xiong C."/>
            <person name="Hu X."/>
            <person name="Zhang S."/>
            <person name="Zheng H."/>
            <person name="Huang Y."/>
            <person name="Zhou Y."/>
            <person name="Wang S."/>
            <person name="Zhao G.P."/>
            <person name="Liu X."/>
            <person name="St Leger R.J."/>
            <person name="Wang C."/>
        </authorList>
    </citation>
    <scope>NUCLEOTIDE SEQUENCE [LARGE SCALE GENOMIC DNA]</scope>
    <source>
        <strain evidence="12 13">CM01</strain>
    </source>
</reference>
<dbReference type="OrthoDB" id="21470at2759"/>
<keyword evidence="13" id="KW-1185">Reference proteome</keyword>
<dbReference type="InterPro" id="IPR034082">
    <property type="entry name" value="R3H_G-patch"/>
</dbReference>
<feature type="region of interest" description="Disordered" evidence="9">
    <location>
        <begin position="246"/>
        <end position="287"/>
    </location>
</feature>
<dbReference type="PROSITE" id="PS50174">
    <property type="entry name" value="G_PATCH"/>
    <property type="match status" value="1"/>
</dbReference>
<dbReference type="VEuPathDB" id="FungiDB:CCM_01209"/>
<feature type="region of interest" description="Disordered" evidence="9">
    <location>
        <begin position="110"/>
        <end position="213"/>
    </location>
</feature>
<name>G3J3S7_CORMM</name>
<dbReference type="InParanoid" id="G3J3S7"/>
<dbReference type="KEGG" id="cmt:CCM_01209"/>
<dbReference type="SMART" id="SM00443">
    <property type="entry name" value="G_patch"/>
    <property type="match status" value="1"/>
</dbReference>
<evidence type="ECO:0000256" key="2">
    <source>
        <dbReference type="ARBA" id="ARBA00004496"/>
    </source>
</evidence>
<dbReference type="Pfam" id="PF01585">
    <property type="entry name" value="G-patch"/>
    <property type="match status" value="1"/>
</dbReference>
<dbReference type="GO" id="GO:0005737">
    <property type="term" value="C:cytoplasm"/>
    <property type="evidence" value="ECO:0007669"/>
    <property type="project" value="UniProtKB-SubCell"/>
</dbReference>
<evidence type="ECO:0000256" key="8">
    <source>
        <dbReference type="ARBA" id="ARBA00023242"/>
    </source>
</evidence>
<dbReference type="SMART" id="SM00393">
    <property type="entry name" value="R3H"/>
    <property type="match status" value="1"/>
</dbReference>
<organism evidence="12 13">
    <name type="scientific">Cordyceps militaris (strain CM01)</name>
    <name type="common">Caterpillar fungus</name>
    <dbReference type="NCBI Taxonomy" id="983644"/>
    <lineage>
        <taxon>Eukaryota</taxon>
        <taxon>Fungi</taxon>
        <taxon>Dikarya</taxon>
        <taxon>Ascomycota</taxon>
        <taxon>Pezizomycotina</taxon>
        <taxon>Sordariomycetes</taxon>
        <taxon>Hypocreomycetidae</taxon>
        <taxon>Hypocreales</taxon>
        <taxon>Cordycipitaceae</taxon>
        <taxon>Cordyceps</taxon>
    </lineage>
</organism>
<dbReference type="eggNOG" id="KOG0154">
    <property type="taxonomic scope" value="Eukaryota"/>
</dbReference>
<dbReference type="InterPro" id="IPR001374">
    <property type="entry name" value="R3H_dom"/>
</dbReference>
<dbReference type="GO" id="GO:0006397">
    <property type="term" value="P:mRNA processing"/>
    <property type="evidence" value="ECO:0007669"/>
    <property type="project" value="UniProtKB-KW"/>
</dbReference>
<evidence type="ECO:0000259" key="11">
    <source>
        <dbReference type="PROSITE" id="PS51061"/>
    </source>
</evidence>
<dbReference type="PROSITE" id="PS51061">
    <property type="entry name" value="R3H"/>
    <property type="match status" value="1"/>
</dbReference>
<dbReference type="Gene3D" id="3.30.1370.50">
    <property type="entry name" value="R3H-like domain"/>
    <property type="match status" value="1"/>
</dbReference>
<evidence type="ECO:0000313" key="12">
    <source>
        <dbReference type="EMBL" id="EGX96552.1"/>
    </source>
</evidence>
<evidence type="ECO:0000256" key="1">
    <source>
        <dbReference type="ARBA" id="ARBA00004123"/>
    </source>
</evidence>
<evidence type="ECO:0000256" key="4">
    <source>
        <dbReference type="ARBA" id="ARBA00018964"/>
    </source>
</evidence>
<keyword evidence="5" id="KW-0963">Cytoplasm</keyword>
<dbReference type="EMBL" id="JH126399">
    <property type="protein sequence ID" value="EGX96552.1"/>
    <property type="molecule type" value="Genomic_DNA"/>
</dbReference>
<keyword evidence="6" id="KW-0507">mRNA processing</keyword>
<feature type="compositionally biased region" description="Basic and acidic residues" evidence="9">
    <location>
        <begin position="66"/>
        <end position="77"/>
    </location>
</feature>
<dbReference type="GO" id="GO:0005634">
    <property type="term" value="C:nucleus"/>
    <property type="evidence" value="ECO:0007669"/>
    <property type="project" value="UniProtKB-SubCell"/>
</dbReference>
<dbReference type="SUPFAM" id="SSF82708">
    <property type="entry name" value="R3H domain"/>
    <property type="match status" value="1"/>
</dbReference>
<evidence type="ECO:0000256" key="3">
    <source>
        <dbReference type="ARBA" id="ARBA00010306"/>
    </source>
</evidence>
<evidence type="ECO:0000256" key="9">
    <source>
        <dbReference type="SAM" id="MobiDB-lite"/>
    </source>
</evidence>
<dbReference type="GO" id="GO:0003676">
    <property type="term" value="F:nucleic acid binding"/>
    <property type="evidence" value="ECO:0007669"/>
    <property type="project" value="UniProtKB-UniRule"/>
</dbReference>
<dbReference type="RefSeq" id="XP_006666429.1">
    <property type="nucleotide sequence ID" value="XM_006666366.1"/>
</dbReference>
<comment type="subcellular location">
    <subcellularLocation>
        <location evidence="2">Cytoplasm</location>
    </subcellularLocation>
    <subcellularLocation>
        <location evidence="1">Nucleus</location>
    </subcellularLocation>
</comment>
<gene>
    <name evidence="12" type="ORF">CCM_01209</name>
</gene>
<dbReference type="STRING" id="983644.G3J3S7"/>
<dbReference type="CDD" id="cd02646">
    <property type="entry name" value="R3H_G-patch"/>
    <property type="match status" value="1"/>
</dbReference>
<feature type="domain" description="G-patch" evidence="10">
    <location>
        <begin position="573"/>
        <end position="616"/>
    </location>
</feature>
<evidence type="ECO:0000256" key="6">
    <source>
        <dbReference type="ARBA" id="ARBA00022664"/>
    </source>
</evidence>
<dbReference type="Pfam" id="PF01424">
    <property type="entry name" value="R3H"/>
    <property type="match status" value="1"/>
</dbReference>
<feature type="region of interest" description="Disordered" evidence="9">
    <location>
        <begin position="66"/>
        <end position="94"/>
    </location>
</feature>
<dbReference type="GeneID" id="18163241"/>